<protein>
    <submittedName>
        <fullName evidence="1">Uncharacterized protein</fullName>
    </submittedName>
</protein>
<accession>A0ACC2T1P0</accession>
<comment type="caution">
    <text evidence="1">The sequence shown here is derived from an EMBL/GenBank/DDBJ whole genome shotgun (WGS) entry which is preliminary data.</text>
</comment>
<name>A0ACC2T1P0_9FUNG</name>
<evidence type="ECO:0000313" key="2">
    <source>
        <dbReference type="Proteomes" id="UP001165960"/>
    </source>
</evidence>
<reference evidence="1" key="1">
    <citation type="submission" date="2022-04" db="EMBL/GenBank/DDBJ databases">
        <title>Genome of the entomopathogenic fungus Entomophthora muscae.</title>
        <authorList>
            <person name="Elya C."/>
            <person name="Lovett B.R."/>
            <person name="Lee E."/>
            <person name="Macias A.M."/>
            <person name="Hajek A.E."/>
            <person name="De Bivort B.L."/>
            <person name="Kasson M.T."/>
            <person name="De Fine Licht H.H."/>
            <person name="Stajich J.E."/>
        </authorList>
    </citation>
    <scope>NUCLEOTIDE SEQUENCE</scope>
    <source>
        <strain evidence="1">Berkeley</strain>
    </source>
</reference>
<evidence type="ECO:0000313" key="1">
    <source>
        <dbReference type="EMBL" id="KAJ9068444.1"/>
    </source>
</evidence>
<keyword evidence="2" id="KW-1185">Reference proteome</keyword>
<dbReference type="EMBL" id="QTSX02003732">
    <property type="protein sequence ID" value="KAJ9068444.1"/>
    <property type="molecule type" value="Genomic_DNA"/>
</dbReference>
<gene>
    <name evidence="1" type="ORF">DSO57_1028524</name>
</gene>
<organism evidence="1 2">
    <name type="scientific">Entomophthora muscae</name>
    <dbReference type="NCBI Taxonomy" id="34485"/>
    <lineage>
        <taxon>Eukaryota</taxon>
        <taxon>Fungi</taxon>
        <taxon>Fungi incertae sedis</taxon>
        <taxon>Zoopagomycota</taxon>
        <taxon>Entomophthoromycotina</taxon>
        <taxon>Entomophthoromycetes</taxon>
        <taxon>Entomophthorales</taxon>
        <taxon>Entomophthoraceae</taxon>
        <taxon>Entomophthora</taxon>
    </lineage>
</organism>
<dbReference type="Proteomes" id="UP001165960">
    <property type="component" value="Unassembled WGS sequence"/>
</dbReference>
<proteinExistence type="predicted"/>
<sequence>MSQLTSDVNCSPAGVKDQAWKAMYTIVAILTKQLAEFLKQFQNNQFLCHNWSYDILFSDILFMLKNEHVCMLRDCN</sequence>